<accession>A0A0F8YWG5</accession>
<organism evidence="2">
    <name type="scientific">marine sediment metagenome</name>
    <dbReference type="NCBI Taxonomy" id="412755"/>
    <lineage>
        <taxon>unclassified sequences</taxon>
        <taxon>metagenomes</taxon>
        <taxon>ecological metagenomes</taxon>
    </lineage>
</organism>
<gene>
    <name evidence="2" type="ORF">LCGC14_2769670</name>
</gene>
<comment type="caution">
    <text evidence="2">The sequence shown here is derived from an EMBL/GenBank/DDBJ whole genome shotgun (WGS) entry which is preliminary data.</text>
</comment>
<reference evidence="2" key="1">
    <citation type="journal article" date="2015" name="Nature">
        <title>Complex archaea that bridge the gap between prokaryotes and eukaryotes.</title>
        <authorList>
            <person name="Spang A."/>
            <person name="Saw J.H."/>
            <person name="Jorgensen S.L."/>
            <person name="Zaremba-Niedzwiedzka K."/>
            <person name="Martijn J."/>
            <person name="Lind A.E."/>
            <person name="van Eijk R."/>
            <person name="Schleper C."/>
            <person name="Guy L."/>
            <person name="Ettema T.J."/>
        </authorList>
    </citation>
    <scope>NUCLEOTIDE SEQUENCE</scope>
</reference>
<dbReference type="EMBL" id="LAZR01051139">
    <property type="protein sequence ID" value="KKK85797.1"/>
    <property type="molecule type" value="Genomic_DNA"/>
</dbReference>
<dbReference type="InterPro" id="IPR045958">
    <property type="entry name" value="DUF6378"/>
</dbReference>
<evidence type="ECO:0000259" key="1">
    <source>
        <dbReference type="Pfam" id="PF19905"/>
    </source>
</evidence>
<proteinExistence type="predicted"/>
<dbReference type="Pfam" id="PF19905">
    <property type="entry name" value="DUF6378"/>
    <property type="match status" value="1"/>
</dbReference>
<protein>
    <recommendedName>
        <fullName evidence="1">DUF6378 domain-containing protein</fullName>
    </recommendedName>
</protein>
<dbReference type="AlphaFoldDB" id="A0A0F8YWG5"/>
<feature type="non-terminal residue" evidence="2">
    <location>
        <position position="96"/>
    </location>
</feature>
<sequence length="96" mass="10939">MTAEPPIVSHQDNTENPTCVILAGKALDLLKGDRHRTHGDRYINHRNIATLWQAFLDNRAIKEECCVLKLSISPNAFSRTDFFLDSTDLFLWLALI</sequence>
<evidence type="ECO:0000313" key="2">
    <source>
        <dbReference type="EMBL" id="KKK85797.1"/>
    </source>
</evidence>
<name>A0A0F8YWG5_9ZZZZ</name>
<feature type="domain" description="DUF6378" evidence="1">
    <location>
        <begin position="25"/>
        <end position="64"/>
    </location>
</feature>